<comment type="caution">
    <text evidence="1">The sequence shown here is derived from an EMBL/GenBank/DDBJ whole genome shotgun (WGS) entry which is preliminary data.</text>
</comment>
<keyword evidence="2" id="KW-1185">Reference proteome</keyword>
<dbReference type="RefSeq" id="WP_259866730.1">
    <property type="nucleotide sequence ID" value="NZ_JAMQJZ010000002.1"/>
</dbReference>
<name>A0A9X4AHE1_9BACI</name>
<dbReference type="EMBL" id="JAMQJZ010000002">
    <property type="protein sequence ID" value="MDC3419619.1"/>
    <property type="molecule type" value="Genomic_DNA"/>
</dbReference>
<gene>
    <name evidence="1" type="ORF">NC661_04475</name>
</gene>
<evidence type="ECO:0000313" key="2">
    <source>
        <dbReference type="Proteomes" id="UP001145072"/>
    </source>
</evidence>
<evidence type="ECO:0000313" key="1">
    <source>
        <dbReference type="EMBL" id="MDC3419619.1"/>
    </source>
</evidence>
<organism evidence="1 2">
    <name type="scientific">Aquibacillus koreensis</name>
    <dbReference type="NCBI Taxonomy" id="279446"/>
    <lineage>
        <taxon>Bacteria</taxon>
        <taxon>Bacillati</taxon>
        <taxon>Bacillota</taxon>
        <taxon>Bacilli</taxon>
        <taxon>Bacillales</taxon>
        <taxon>Bacillaceae</taxon>
        <taxon>Aquibacillus</taxon>
    </lineage>
</organism>
<dbReference type="AlphaFoldDB" id="A0A9X4AHE1"/>
<reference evidence="1" key="1">
    <citation type="submission" date="2022-06" db="EMBL/GenBank/DDBJ databases">
        <title>Aquibacillus sp. a new bacterium isolated from soil saline samples.</title>
        <authorList>
            <person name="Galisteo C."/>
            <person name="De La Haba R."/>
            <person name="Sanchez-Porro C."/>
            <person name="Ventosa A."/>
        </authorList>
    </citation>
    <scope>NUCLEOTIDE SEQUENCE</scope>
    <source>
        <strain evidence="1">JCM 12387</strain>
    </source>
</reference>
<protein>
    <submittedName>
        <fullName evidence="1">Uncharacterized protein</fullName>
    </submittedName>
</protein>
<accession>A0A9X4AHE1</accession>
<sequence>MITRDMAELKVGELVRNSMKKLAFSNQLPPDIVSTLCDERHSKEVFDINYAFLKKLNASKNLTDQRLINGYARYWAKPITINGDKYFMCNDWYDRNKTRFIKWVNRIGE</sequence>
<dbReference type="Proteomes" id="UP001145072">
    <property type="component" value="Unassembled WGS sequence"/>
</dbReference>
<proteinExistence type="predicted"/>